<dbReference type="InterPro" id="IPR004114">
    <property type="entry name" value="THUMP_dom"/>
</dbReference>
<dbReference type="PANTHER" id="PTHR43209">
    <property type="entry name" value="TRNA SULFURTRANSFERASE"/>
    <property type="match status" value="1"/>
</dbReference>
<organism evidence="3 4">
    <name type="scientific">Archaeoglobus veneficus (strain DSM 11195 / SNP6)</name>
    <dbReference type="NCBI Taxonomy" id="693661"/>
    <lineage>
        <taxon>Archaea</taxon>
        <taxon>Methanobacteriati</taxon>
        <taxon>Methanobacteriota</taxon>
        <taxon>Archaeoglobi</taxon>
        <taxon>Archaeoglobales</taxon>
        <taxon>Archaeoglobaceae</taxon>
        <taxon>Archaeoglobus</taxon>
    </lineage>
</organism>
<protein>
    <submittedName>
        <fullName evidence="3">THUMP domain-containing protein</fullName>
    </submittedName>
</protein>
<dbReference type="InterPro" id="IPR054173">
    <property type="entry name" value="ThiI_fer"/>
</dbReference>
<dbReference type="HOGENOM" id="CLU_037952_1_0_2"/>
<dbReference type="Pfam" id="PF22025">
    <property type="entry name" value="ThiI_fer"/>
    <property type="match status" value="1"/>
</dbReference>
<gene>
    <name evidence="3" type="ordered locus">Arcve_1482</name>
</gene>
<dbReference type="GeneID" id="10394606"/>
<sequence length="280" mass="31363">MDVVIVRYGELGLKGKLRRRFEDILVGNIKRVMKVEGFSGEISREWGRIYIHSDSEELARRVAKIFGVVSTSVAAKCRAELDEIAELAVTMAGSIERSFAVRARRAGVHDFTSMDVAKTAGKAIKEATGAKVNLENPDVEIFIEVRDDVAYVYTAIFRGYGGLPVGTQERVLAVGNPLAAWYALRRGCDVDVESEEKAELLRPWACYRRINVVPIEGSTGEKLSRAFDMNYPGIFCSLLAHELSEYIDLLKKRKMPVFMPLLPFTPSEVEEKIREIWGGK</sequence>
<dbReference type="GO" id="GO:0003723">
    <property type="term" value="F:RNA binding"/>
    <property type="evidence" value="ECO:0007669"/>
    <property type="project" value="UniProtKB-UniRule"/>
</dbReference>
<name>F2KP81_ARCVS</name>
<dbReference type="PROSITE" id="PS51165">
    <property type="entry name" value="THUMP"/>
    <property type="match status" value="1"/>
</dbReference>
<dbReference type="STRING" id="693661.Arcve_1482"/>
<evidence type="ECO:0000313" key="4">
    <source>
        <dbReference type="Proteomes" id="UP000008136"/>
    </source>
</evidence>
<dbReference type="CDD" id="cd11716">
    <property type="entry name" value="THUMP_ThiI"/>
    <property type="match status" value="1"/>
</dbReference>
<dbReference type="Proteomes" id="UP000008136">
    <property type="component" value="Chromosome"/>
</dbReference>
<evidence type="ECO:0000259" key="2">
    <source>
        <dbReference type="PROSITE" id="PS51165"/>
    </source>
</evidence>
<accession>F2KP81</accession>
<keyword evidence="4" id="KW-1185">Reference proteome</keyword>
<dbReference type="GO" id="GO:0052837">
    <property type="term" value="P:thiazole biosynthetic process"/>
    <property type="evidence" value="ECO:0007669"/>
    <property type="project" value="TreeGrafter"/>
</dbReference>
<dbReference type="SUPFAM" id="SSF143437">
    <property type="entry name" value="THUMP domain-like"/>
    <property type="match status" value="1"/>
</dbReference>
<feature type="domain" description="THUMP" evidence="2">
    <location>
        <begin position="56"/>
        <end position="156"/>
    </location>
</feature>
<dbReference type="AlphaFoldDB" id="F2KP81"/>
<dbReference type="OrthoDB" id="64018at2157"/>
<dbReference type="EMBL" id="CP002588">
    <property type="protein sequence ID" value="AEA47485.1"/>
    <property type="molecule type" value="Genomic_DNA"/>
</dbReference>
<dbReference type="RefSeq" id="WP_013684146.1">
    <property type="nucleotide sequence ID" value="NC_015320.1"/>
</dbReference>
<reference evidence="3 4" key="1">
    <citation type="submission" date="2011-03" db="EMBL/GenBank/DDBJ databases">
        <title>The complete genome of Archaeoglobus veneficus SNP6.</title>
        <authorList>
            <consortium name="US DOE Joint Genome Institute (JGI-PGF)"/>
            <person name="Lucas S."/>
            <person name="Copeland A."/>
            <person name="Lapidus A."/>
            <person name="Bruce D."/>
            <person name="Goodwin L."/>
            <person name="Pitluck S."/>
            <person name="Kyrpides N."/>
            <person name="Mavromatis K."/>
            <person name="Pagani I."/>
            <person name="Ivanova N."/>
            <person name="Mikhailova N."/>
            <person name="Lu M."/>
            <person name="Detter J.C."/>
            <person name="Tapia R."/>
            <person name="Han C."/>
            <person name="Land M."/>
            <person name="Hauser L."/>
            <person name="Markowitz V."/>
            <person name="Cheng J.-F."/>
            <person name="Hugenholtz P."/>
            <person name="Woyke T."/>
            <person name="Wu D."/>
            <person name="Spring S."/>
            <person name="Brambilla E."/>
            <person name="Klenk H.-P."/>
            <person name="Eisen J.A."/>
        </authorList>
    </citation>
    <scope>NUCLEOTIDE SEQUENCE [LARGE SCALE GENOMIC DNA]</scope>
    <source>
        <strain>SNP6</strain>
    </source>
</reference>
<proteinExistence type="predicted"/>
<dbReference type="SMART" id="SM00981">
    <property type="entry name" value="THUMP"/>
    <property type="match status" value="1"/>
</dbReference>
<dbReference type="InterPro" id="IPR050102">
    <property type="entry name" value="tRNA_sulfurtransferase_ThiI"/>
</dbReference>
<dbReference type="InterPro" id="IPR049962">
    <property type="entry name" value="THUMP_ThiI"/>
</dbReference>
<evidence type="ECO:0000313" key="3">
    <source>
        <dbReference type="EMBL" id="AEA47485.1"/>
    </source>
</evidence>
<dbReference type="GO" id="GO:0002937">
    <property type="term" value="P:tRNA 4-thiouridine biosynthesis"/>
    <property type="evidence" value="ECO:0007669"/>
    <property type="project" value="TreeGrafter"/>
</dbReference>
<dbReference type="Pfam" id="PF02926">
    <property type="entry name" value="THUMP"/>
    <property type="match status" value="1"/>
</dbReference>
<dbReference type="KEGG" id="ave:Arcve_1482"/>
<dbReference type="Gene3D" id="3.30.2130.30">
    <property type="match status" value="1"/>
</dbReference>
<keyword evidence="1" id="KW-0694">RNA-binding</keyword>
<dbReference type="PANTHER" id="PTHR43209:SF1">
    <property type="entry name" value="TRNA SULFURTRANSFERASE"/>
    <property type="match status" value="1"/>
</dbReference>
<dbReference type="GO" id="GO:0005829">
    <property type="term" value="C:cytosol"/>
    <property type="evidence" value="ECO:0007669"/>
    <property type="project" value="TreeGrafter"/>
</dbReference>
<evidence type="ECO:0000256" key="1">
    <source>
        <dbReference type="PROSITE-ProRule" id="PRU00529"/>
    </source>
</evidence>
<dbReference type="eggNOG" id="arCOG00038">
    <property type="taxonomic scope" value="Archaea"/>
</dbReference>